<name>A0ABU7ENC9_9TELE</name>
<gene>
    <name evidence="1" type="ORF">CHARACLAT_029535</name>
</gene>
<proteinExistence type="predicted"/>
<protein>
    <submittedName>
        <fullName evidence="1">Uncharacterized protein</fullName>
    </submittedName>
</protein>
<organism evidence="1 2">
    <name type="scientific">Characodon lateralis</name>
    <dbReference type="NCBI Taxonomy" id="208331"/>
    <lineage>
        <taxon>Eukaryota</taxon>
        <taxon>Metazoa</taxon>
        <taxon>Chordata</taxon>
        <taxon>Craniata</taxon>
        <taxon>Vertebrata</taxon>
        <taxon>Euteleostomi</taxon>
        <taxon>Actinopterygii</taxon>
        <taxon>Neopterygii</taxon>
        <taxon>Teleostei</taxon>
        <taxon>Neoteleostei</taxon>
        <taxon>Acanthomorphata</taxon>
        <taxon>Ovalentaria</taxon>
        <taxon>Atherinomorphae</taxon>
        <taxon>Cyprinodontiformes</taxon>
        <taxon>Goodeidae</taxon>
        <taxon>Characodon</taxon>
    </lineage>
</organism>
<evidence type="ECO:0000313" key="1">
    <source>
        <dbReference type="EMBL" id="MED6288738.1"/>
    </source>
</evidence>
<accession>A0ABU7ENC9</accession>
<keyword evidence="2" id="KW-1185">Reference proteome</keyword>
<dbReference type="EMBL" id="JAHUTJ010061578">
    <property type="protein sequence ID" value="MED6288738.1"/>
    <property type="molecule type" value="Genomic_DNA"/>
</dbReference>
<evidence type="ECO:0000313" key="2">
    <source>
        <dbReference type="Proteomes" id="UP001352852"/>
    </source>
</evidence>
<comment type="caution">
    <text evidence="1">The sequence shown here is derived from an EMBL/GenBank/DDBJ whole genome shotgun (WGS) entry which is preliminary data.</text>
</comment>
<sequence>MYVPENIDHVETLELNITRMDAPILSECINSLNQFRTLKRHKDKFEVITENRKTSVKFSAENSVVQSLSLVFLEPSLVSEIGLFNFIVLPSHLSWFRVPQSLHVSIGL</sequence>
<reference evidence="1 2" key="1">
    <citation type="submission" date="2021-06" db="EMBL/GenBank/DDBJ databases">
        <authorList>
            <person name="Palmer J.M."/>
        </authorList>
    </citation>
    <scope>NUCLEOTIDE SEQUENCE [LARGE SCALE GENOMIC DNA]</scope>
    <source>
        <strain evidence="1 2">CL_MEX2019</strain>
        <tissue evidence="1">Muscle</tissue>
    </source>
</reference>
<dbReference type="Proteomes" id="UP001352852">
    <property type="component" value="Unassembled WGS sequence"/>
</dbReference>